<dbReference type="Pfam" id="PF09335">
    <property type="entry name" value="VTT_dom"/>
    <property type="match status" value="1"/>
</dbReference>
<dbReference type="RefSeq" id="WP_141824240.1">
    <property type="nucleotide sequence ID" value="NZ_BAAAQC010000009.1"/>
</dbReference>
<comment type="caution">
    <text evidence="3">The sequence shown here is derived from an EMBL/GenBank/DDBJ whole genome shotgun (WGS) entry which is preliminary data.</text>
</comment>
<evidence type="ECO:0000256" key="1">
    <source>
        <dbReference type="SAM" id="Phobius"/>
    </source>
</evidence>
<dbReference type="AlphaFoldDB" id="A0A543PLJ5"/>
<dbReference type="InterPro" id="IPR032816">
    <property type="entry name" value="VTT_dom"/>
</dbReference>
<reference evidence="3 4" key="1">
    <citation type="submission" date="2019-06" db="EMBL/GenBank/DDBJ databases">
        <title>Sequencing the genomes of 1000 actinobacteria strains.</title>
        <authorList>
            <person name="Klenk H.-P."/>
        </authorList>
    </citation>
    <scope>NUCLEOTIDE SEQUENCE [LARGE SCALE GENOMIC DNA]</scope>
    <source>
        <strain evidence="3 4">DSM 21776</strain>
    </source>
</reference>
<evidence type="ECO:0000259" key="2">
    <source>
        <dbReference type="Pfam" id="PF09335"/>
    </source>
</evidence>
<dbReference type="OrthoDB" id="3426404at2"/>
<sequence length="162" mass="17396">MLDRLAALPFWQAFAALFVIVMARSNATYWVGRGAVAGWRRYRGAHGELTRRAESLLSSLGPFAVTLSYLTIGIQTAVHLTAGVMRMPLRFYVPAAVVGSAAWAALYATIGLAVVQAWIAAEAGSWWGLAVIVAVVGAGAAIWVLRARRREAEVADPARTRS</sequence>
<feature type="domain" description="VTT" evidence="2">
    <location>
        <begin position="8"/>
        <end position="111"/>
    </location>
</feature>
<gene>
    <name evidence="3" type="ORF">FHX52_4171</name>
</gene>
<name>A0A543PLJ5_9MICO</name>
<keyword evidence="1" id="KW-0472">Membrane</keyword>
<protein>
    <submittedName>
        <fullName evidence="3">Membrane protein DedA with SNARE-associated domain</fullName>
    </submittedName>
</protein>
<evidence type="ECO:0000313" key="3">
    <source>
        <dbReference type="EMBL" id="TQN44947.1"/>
    </source>
</evidence>
<keyword evidence="1" id="KW-1133">Transmembrane helix</keyword>
<organism evidence="3 4">
    <name type="scientific">Humibacillus xanthopallidus</name>
    <dbReference type="NCBI Taxonomy" id="412689"/>
    <lineage>
        <taxon>Bacteria</taxon>
        <taxon>Bacillati</taxon>
        <taxon>Actinomycetota</taxon>
        <taxon>Actinomycetes</taxon>
        <taxon>Micrococcales</taxon>
        <taxon>Intrasporangiaceae</taxon>
        <taxon>Humibacillus</taxon>
    </lineage>
</organism>
<keyword evidence="1" id="KW-0812">Transmembrane</keyword>
<feature type="transmembrane region" description="Helical" evidence="1">
    <location>
        <begin position="125"/>
        <end position="145"/>
    </location>
</feature>
<dbReference type="EMBL" id="VFQF01000003">
    <property type="protein sequence ID" value="TQN44947.1"/>
    <property type="molecule type" value="Genomic_DNA"/>
</dbReference>
<evidence type="ECO:0000313" key="4">
    <source>
        <dbReference type="Proteomes" id="UP000320085"/>
    </source>
</evidence>
<feature type="transmembrane region" description="Helical" evidence="1">
    <location>
        <begin position="92"/>
        <end position="119"/>
    </location>
</feature>
<proteinExistence type="predicted"/>
<dbReference type="Proteomes" id="UP000320085">
    <property type="component" value="Unassembled WGS sequence"/>
</dbReference>
<accession>A0A543PLJ5</accession>